<keyword evidence="1" id="KW-1015">Disulfide bond</keyword>
<proteinExistence type="predicted"/>
<feature type="transmembrane region" description="Helical" evidence="3">
    <location>
        <begin position="1027"/>
        <end position="1050"/>
    </location>
</feature>
<dbReference type="PANTHER" id="PTHR46901">
    <property type="entry name" value="GH04942P"/>
    <property type="match status" value="1"/>
</dbReference>
<evidence type="ECO:0000259" key="7">
    <source>
        <dbReference type="PROSITE" id="PS50836"/>
    </source>
</evidence>
<dbReference type="PROSITE" id="PS00022">
    <property type="entry name" value="EGF_1"/>
    <property type="match status" value="1"/>
</dbReference>
<feature type="region of interest" description="Disordered" evidence="2">
    <location>
        <begin position="1079"/>
        <end position="1157"/>
    </location>
</feature>
<feature type="compositionally biased region" description="Low complexity" evidence="2">
    <location>
        <begin position="1218"/>
        <end position="1237"/>
    </location>
</feature>
<dbReference type="Gene3D" id="2.60.120.260">
    <property type="entry name" value="Galactose-binding domain-like"/>
    <property type="match status" value="1"/>
</dbReference>
<evidence type="ECO:0000256" key="3">
    <source>
        <dbReference type="SAM" id="Phobius"/>
    </source>
</evidence>
<organism evidence="8 9">
    <name type="scientific">Anopheles melas</name>
    <dbReference type="NCBI Taxonomy" id="34690"/>
    <lineage>
        <taxon>Eukaryota</taxon>
        <taxon>Metazoa</taxon>
        <taxon>Ecdysozoa</taxon>
        <taxon>Arthropoda</taxon>
        <taxon>Hexapoda</taxon>
        <taxon>Insecta</taxon>
        <taxon>Pterygota</taxon>
        <taxon>Neoptera</taxon>
        <taxon>Endopterygota</taxon>
        <taxon>Diptera</taxon>
        <taxon>Nematocera</taxon>
        <taxon>Culicoidea</taxon>
        <taxon>Culicidae</taxon>
        <taxon>Anophelinae</taxon>
        <taxon>Anopheles</taxon>
    </lineage>
</organism>
<dbReference type="InterPro" id="IPR000742">
    <property type="entry name" value="EGF"/>
</dbReference>
<keyword evidence="3" id="KW-0812">Transmembrane</keyword>
<dbReference type="STRING" id="34690.A0A182UBD1"/>
<dbReference type="EnsemblMetazoa" id="AMEC017333-RA">
    <property type="protein sequence ID" value="AMEC017333-PA"/>
    <property type="gene ID" value="AMEC017333"/>
</dbReference>
<sequence>MARSVGPGPGLPGAARLMVLLCLLPLLPRPDPAEAHVALTFPPARKYDLDFLDNSRTKPPCGMPKGSLKTSFIEGSTFNVSWHLAYPHRGGFRLEILDTKEKPILSLTPSSKERRFVREDATAQQFQVSLPRNFTCRDCTLRLVRQADEWGGNYRFWSCADVDIVPRREHHETCSGHGKFIARCKCDKKYYGPRCEFWDECVTNQDCGIQGTCVDLGGTSLPRRQCYCRLGWFGPGCNKKSPIKSTDIDYSVYKAKTLSPDLNVYWRVLKEQKELEVVLKVNGTSWVALGVRPRKLTAECKNFPLIAAPGAAGSEAVSQHLSQVKKETKTTLQSQRTKLIEINPTPNRNREQNLVQNREQNRNREQNQALSRSPNQSQNRHRNLEQNLMRNQSPRANRNQVRNLPQNLPVNPLPSHRPSQPKSEPEPEPASEPGAEPGAEPEPKSEPEPTSEPEPESATEPTPEPKGPAKKSKRAAATTPAAEPEPEPKTEPASEPAAKPKPKPTAAAAAGPKPKLNPYTPRHDFNPMDCTDIVIGTARGDNHRVWDYYTRDRSTPRMDSFWGGKSDLTATGGFERDGVTTIVYRRPLAASEPTDHEIVDDLMHVIWARGQEPGAYVHSPPSGVEKETASVREFYQPDELKYHGHRMQRGVTQINFLEEEVQRKVAVAATNAAGVTATPDGASGQGVIVPAGPVGHELDNECHGFYKYPRTCDPEQANCEYFLSWQTVARGEAVHFHLETKHTATWTGVGFSDDQRMSQTDAIIGWVDKSGRPFLMDTWINGYSAPKLDDRQDLYNASGAIQNGRTVLDFTRKRVTGDESDLAFAEDRCLYMMFPIEGGAFNPVNKKLGKHASVPVVTDTRVCIKSCAKQFEQLLTVAATPAPDRIAYGASIKLTNLAAGFQVPDSGTPEHRDLSKSVTDTFNGVLREVPGFYRTDVQEFEKDADGSVVVKMNILVDKEMKNGTKNLLADDPAKLELTLHNLMVNNLSSGKVGAFSVDPTYLEFTQLEGQASSPKEEYELLPAGVRLYLILGCIAGLVFIAIVQATCTIIKTRRTNRLKDQLIPNSAWKDYSSNTNYAFDNFEPESKHHKGRSSDRGYSNGNSQQTTLQMSHSPNKSQYYEIDRTDGGGMPTHRNGSSGYPYPPGQPRHGYDRTGDRSTYADRAYSLPRPMHQQQQQQQQMQQRHHQEMQSRPTSDYYTQDRRGKSRNNGSHYAGNGHQPQHQSSQQHHHQQQQQQQRPMPDSSDLYFTPTQRKYSGEVVRVFVDYNKDKK</sequence>
<feature type="disulfide bond" evidence="1">
    <location>
        <begin position="228"/>
        <end position="237"/>
    </location>
</feature>
<evidence type="ECO:0008006" key="10">
    <source>
        <dbReference type="Google" id="ProtNLM"/>
    </source>
</evidence>
<dbReference type="CDD" id="cd09631">
    <property type="entry name" value="DOMON_DOH"/>
    <property type="match status" value="2"/>
</dbReference>
<feature type="compositionally biased region" description="Polar residues" evidence="2">
    <location>
        <begin position="1096"/>
        <end position="1118"/>
    </location>
</feature>
<feature type="compositionally biased region" description="Polar residues" evidence="2">
    <location>
        <begin position="369"/>
        <end position="378"/>
    </location>
</feature>
<feature type="signal peptide" evidence="4">
    <location>
        <begin position="1"/>
        <end position="35"/>
    </location>
</feature>
<feature type="region of interest" description="Disordered" evidence="2">
    <location>
        <begin position="403"/>
        <end position="523"/>
    </location>
</feature>
<dbReference type="InterPro" id="IPR000082">
    <property type="entry name" value="SEA_dom"/>
</dbReference>
<dbReference type="PANTHER" id="PTHR46901:SF2">
    <property type="entry name" value="GH04942P"/>
    <property type="match status" value="1"/>
</dbReference>
<dbReference type="VEuPathDB" id="VectorBase:AMEC017333"/>
<dbReference type="PROSITE" id="PS50026">
    <property type="entry name" value="EGF_3"/>
    <property type="match status" value="1"/>
</dbReference>
<feature type="compositionally biased region" description="Low complexity" evidence="2">
    <location>
        <begin position="403"/>
        <end position="414"/>
    </location>
</feature>
<feature type="domain" description="DOMON" evidence="7">
    <location>
        <begin position="478"/>
        <end position="610"/>
    </location>
</feature>
<comment type="caution">
    <text evidence="1">Lacks conserved residue(s) required for the propagation of feature annotation.</text>
</comment>
<accession>A0A182UBD1</accession>
<dbReference type="AlphaFoldDB" id="A0A182UBD1"/>
<protein>
    <recommendedName>
        <fullName evidence="10">DOMON domain-containing protein</fullName>
    </recommendedName>
</protein>
<dbReference type="PROSITE" id="PS50836">
    <property type="entry name" value="DOMON"/>
    <property type="match status" value="2"/>
</dbReference>
<feature type="compositionally biased region" description="Low complexity" evidence="2">
    <location>
        <begin position="504"/>
        <end position="514"/>
    </location>
</feature>
<evidence type="ECO:0000256" key="1">
    <source>
        <dbReference type="PROSITE-ProRule" id="PRU00076"/>
    </source>
</evidence>
<feature type="region of interest" description="Disordered" evidence="2">
    <location>
        <begin position="325"/>
        <end position="380"/>
    </location>
</feature>
<evidence type="ECO:0000259" key="6">
    <source>
        <dbReference type="PROSITE" id="PS50026"/>
    </source>
</evidence>
<dbReference type="Pfam" id="PF03351">
    <property type="entry name" value="DOMON"/>
    <property type="match status" value="2"/>
</dbReference>
<dbReference type="Proteomes" id="UP000075902">
    <property type="component" value="Unassembled WGS sequence"/>
</dbReference>
<feature type="domain" description="SEA" evidence="5">
    <location>
        <begin position="884"/>
        <end position="1009"/>
    </location>
</feature>
<evidence type="ECO:0000256" key="2">
    <source>
        <dbReference type="SAM" id="MobiDB-lite"/>
    </source>
</evidence>
<feature type="domain" description="EGF-like" evidence="6">
    <location>
        <begin position="197"/>
        <end position="238"/>
    </location>
</feature>
<keyword evidence="1" id="KW-0245">EGF-like domain</keyword>
<reference evidence="9" key="1">
    <citation type="submission" date="2014-01" db="EMBL/GenBank/DDBJ databases">
        <title>The Genome Sequence of Anopheles melas CM1001059_A (V2).</title>
        <authorList>
            <consortium name="The Broad Institute Genomics Platform"/>
            <person name="Neafsey D.E."/>
            <person name="Besansky N."/>
            <person name="Howell P."/>
            <person name="Walton C."/>
            <person name="Young S.K."/>
            <person name="Zeng Q."/>
            <person name="Gargeya S."/>
            <person name="Fitzgerald M."/>
            <person name="Haas B."/>
            <person name="Abouelleil A."/>
            <person name="Allen A.W."/>
            <person name="Alvarado L."/>
            <person name="Arachchi H.M."/>
            <person name="Berlin A.M."/>
            <person name="Chapman S.B."/>
            <person name="Gainer-Dewar J."/>
            <person name="Goldberg J."/>
            <person name="Griggs A."/>
            <person name="Gujja S."/>
            <person name="Hansen M."/>
            <person name="Howarth C."/>
            <person name="Imamovic A."/>
            <person name="Ireland A."/>
            <person name="Larimer J."/>
            <person name="McCowan C."/>
            <person name="Murphy C."/>
            <person name="Pearson M."/>
            <person name="Poon T.W."/>
            <person name="Priest M."/>
            <person name="Roberts A."/>
            <person name="Saif S."/>
            <person name="Shea T."/>
            <person name="Sisk P."/>
            <person name="Sykes S."/>
            <person name="Wortman J."/>
            <person name="Nusbaum C."/>
            <person name="Birren B."/>
        </authorList>
    </citation>
    <scope>NUCLEOTIDE SEQUENCE [LARGE SCALE GENOMIC DNA]</scope>
    <source>
        <strain evidence="9">CM1001059</strain>
    </source>
</reference>
<name>A0A182UBD1_9DIPT</name>
<dbReference type="PROSITE" id="PS01186">
    <property type="entry name" value="EGF_2"/>
    <property type="match status" value="1"/>
</dbReference>
<evidence type="ECO:0000256" key="4">
    <source>
        <dbReference type="SAM" id="SignalP"/>
    </source>
</evidence>
<keyword evidence="3" id="KW-0472">Membrane</keyword>
<feature type="chain" id="PRO_5008137983" description="DOMON domain-containing protein" evidence="4">
    <location>
        <begin position="36"/>
        <end position="1271"/>
    </location>
</feature>
<feature type="region of interest" description="Disordered" evidence="2">
    <location>
        <begin position="1169"/>
        <end position="1258"/>
    </location>
</feature>
<dbReference type="InterPro" id="IPR045266">
    <property type="entry name" value="DOH_DOMON"/>
</dbReference>
<dbReference type="PROSITE" id="PS50024">
    <property type="entry name" value="SEA"/>
    <property type="match status" value="1"/>
</dbReference>
<keyword evidence="3" id="KW-1133">Transmembrane helix</keyword>
<keyword evidence="4" id="KW-0732">Signal</keyword>
<feature type="domain" description="DOMON" evidence="7">
    <location>
        <begin position="719"/>
        <end position="838"/>
    </location>
</feature>
<feature type="compositionally biased region" description="Low complexity" evidence="2">
    <location>
        <begin position="1171"/>
        <end position="1182"/>
    </location>
</feature>
<evidence type="ECO:0000313" key="9">
    <source>
        <dbReference type="Proteomes" id="UP000075902"/>
    </source>
</evidence>
<evidence type="ECO:0000259" key="5">
    <source>
        <dbReference type="PROSITE" id="PS50024"/>
    </source>
</evidence>
<dbReference type="SMART" id="SM00664">
    <property type="entry name" value="DoH"/>
    <property type="match status" value="2"/>
</dbReference>
<reference evidence="8" key="2">
    <citation type="submission" date="2020-05" db="UniProtKB">
        <authorList>
            <consortium name="EnsemblMetazoa"/>
        </authorList>
    </citation>
    <scope>IDENTIFICATION</scope>
    <source>
        <strain evidence="8">CM1001059</strain>
    </source>
</reference>
<evidence type="ECO:0000313" key="8">
    <source>
        <dbReference type="EnsemblMetazoa" id="AMEC017333-PA"/>
    </source>
</evidence>
<dbReference type="InterPro" id="IPR005018">
    <property type="entry name" value="DOMON_domain"/>
</dbReference>
<dbReference type="CDD" id="cd00054">
    <property type="entry name" value="EGF_CA"/>
    <property type="match status" value="1"/>
</dbReference>
<keyword evidence="9" id="KW-1185">Reference proteome</keyword>